<dbReference type="InterPro" id="IPR035892">
    <property type="entry name" value="C2_domain_sf"/>
</dbReference>
<accession>A0ABV0XG45</accession>
<comment type="similarity">
    <text evidence="1">Belongs to the MCTP family.</text>
</comment>
<feature type="domain" description="C2" evidence="5">
    <location>
        <begin position="1"/>
        <end position="64"/>
    </location>
</feature>
<feature type="domain" description="C2" evidence="5">
    <location>
        <begin position="104"/>
        <end position="217"/>
    </location>
</feature>
<dbReference type="EMBL" id="JAHRIP010001561">
    <property type="protein sequence ID" value="MEQ2280396.1"/>
    <property type="molecule type" value="Genomic_DNA"/>
</dbReference>
<dbReference type="PROSITE" id="PS50004">
    <property type="entry name" value="C2"/>
    <property type="match status" value="2"/>
</dbReference>
<protein>
    <submittedName>
        <fullName evidence="6">Multiple C2 and transmembrane domain-containing protein 1</fullName>
    </submittedName>
</protein>
<evidence type="ECO:0000256" key="4">
    <source>
        <dbReference type="SAM" id="MobiDB-lite"/>
    </source>
</evidence>
<dbReference type="Proteomes" id="UP001469553">
    <property type="component" value="Unassembled WGS sequence"/>
</dbReference>
<dbReference type="Gene3D" id="2.60.40.150">
    <property type="entry name" value="C2 domain"/>
    <property type="match status" value="2"/>
</dbReference>
<evidence type="ECO:0000259" key="5">
    <source>
        <dbReference type="PROSITE" id="PS50004"/>
    </source>
</evidence>
<feature type="region of interest" description="Disordered" evidence="4">
    <location>
        <begin position="241"/>
        <end position="269"/>
    </location>
</feature>
<proteinExistence type="inferred from homology"/>
<reference evidence="6 7" key="1">
    <citation type="submission" date="2021-06" db="EMBL/GenBank/DDBJ databases">
        <authorList>
            <person name="Palmer J.M."/>
        </authorList>
    </citation>
    <scope>NUCLEOTIDE SEQUENCE [LARGE SCALE GENOMIC DNA]</scope>
    <source>
        <strain evidence="6 7">AS_MEX2019</strain>
        <tissue evidence="6">Muscle</tissue>
    </source>
</reference>
<dbReference type="InterPro" id="IPR000008">
    <property type="entry name" value="C2_dom"/>
</dbReference>
<evidence type="ECO:0000256" key="1">
    <source>
        <dbReference type="ARBA" id="ARBA00007923"/>
    </source>
</evidence>
<sequence>TIPKTLNPQWREQFDFHLYEEQGGYVEITVWDKDAGKKDDFMGRCTIDLSLLSKEHTHKLDLPLEEGEGVLVILVTLTASAAVSISDLSINMLDDPHERHQIMQRYSLWRSLHNLKDVGVVQVKVIRAEGLMAADVTGKSDPFCVVELSNDRLQTHTVYKNLNPEWNKVFTFNVKDIHSVLEVTVYDEDRDRSADFLGKVAIPLLNSQAAVGNEQVLVRVATVVLGSLSAPAAGVQRWPGEPIQPGIARQTPVMSLSHRSKMENAKPTS</sequence>
<evidence type="ECO:0000313" key="6">
    <source>
        <dbReference type="EMBL" id="MEQ2280396.1"/>
    </source>
</evidence>
<dbReference type="PANTHER" id="PTHR45911">
    <property type="entry name" value="C2 DOMAIN-CONTAINING PROTEIN"/>
    <property type="match status" value="1"/>
</dbReference>
<dbReference type="Pfam" id="PF00168">
    <property type="entry name" value="C2"/>
    <property type="match status" value="2"/>
</dbReference>
<evidence type="ECO:0000256" key="3">
    <source>
        <dbReference type="ARBA" id="ARBA00022837"/>
    </source>
</evidence>
<comment type="caution">
    <text evidence="6">The sequence shown here is derived from an EMBL/GenBank/DDBJ whole genome shotgun (WGS) entry which is preliminary data.</text>
</comment>
<dbReference type="SUPFAM" id="SSF49562">
    <property type="entry name" value="C2 domain (Calcium/lipid-binding domain, CaLB)"/>
    <property type="match status" value="2"/>
</dbReference>
<feature type="compositionally biased region" description="Basic and acidic residues" evidence="4">
    <location>
        <begin position="260"/>
        <end position="269"/>
    </location>
</feature>
<evidence type="ECO:0000256" key="2">
    <source>
        <dbReference type="ARBA" id="ARBA00022723"/>
    </source>
</evidence>
<keyword evidence="2" id="KW-0479">Metal-binding</keyword>
<keyword evidence="6" id="KW-0812">Transmembrane</keyword>
<dbReference type="SMART" id="SM00239">
    <property type="entry name" value="C2"/>
    <property type="match status" value="2"/>
</dbReference>
<name>A0ABV0XG45_9TELE</name>
<keyword evidence="7" id="KW-1185">Reference proteome</keyword>
<dbReference type="PRINTS" id="PR00360">
    <property type="entry name" value="C2DOMAIN"/>
</dbReference>
<keyword evidence="3" id="KW-0106">Calcium</keyword>
<dbReference type="PANTHER" id="PTHR45911:SF3">
    <property type="entry name" value="DYSFERLIN-RELATED"/>
    <property type="match status" value="1"/>
</dbReference>
<feature type="non-terminal residue" evidence="6">
    <location>
        <position position="1"/>
    </location>
</feature>
<organism evidence="6 7">
    <name type="scientific">Ameca splendens</name>
    <dbReference type="NCBI Taxonomy" id="208324"/>
    <lineage>
        <taxon>Eukaryota</taxon>
        <taxon>Metazoa</taxon>
        <taxon>Chordata</taxon>
        <taxon>Craniata</taxon>
        <taxon>Vertebrata</taxon>
        <taxon>Euteleostomi</taxon>
        <taxon>Actinopterygii</taxon>
        <taxon>Neopterygii</taxon>
        <taxon>Teleostei</taxon>
        <taxon>Neoteleostei</taxon>
        <taxon>Acanthomorphata</taxon>
        <taxon>Ovalentaria</taxon>
        <taxon>Atherinomorphae</taxon>
        <taxon>Cyprinodontiformes</taxon>
        <taxon>Goodeidae</taxon>
        <taxon>Ameca</taxon>
    </lineage>
</organism>
<evidence type="ECO:0000313" key="7">
    <source>
        <dbReference type="Proteomes" id="UP001469553"/>
    </source>
</evidence>
<dbReference type="CDD" id="cd08376">
    <property type="entry name" value="C2B_MCTP_PRT"/>
    <property type="match status" value="1"/>
</dbReference>
<keyword evidence="6" id="KW-0472">Membrane</keyword>
<gene>
    <name evidence="6" type="primary">MCTP1_3</name>
    <name evidence="6" type="ORF">AMECASPLE_019388</name>
</gene>